<keyword evidence="3" id="KW-1185">Reference proteome</keyword>
<evidence type="ECO:0000256" key="1">
    <source>
        <dbReference type="SAM" id="SignalP"/>
    </source>
</evidence>
<accession>A0A4Q1JKH3</accession>
<dbReference type="Proteomes" id="UP000289703">
    <property type="component" value="Unassembled WGS sequence"/>
</dbReference>
<comment type="caution">
    <text evidence="2">The sequence shown here is derived from an EMBL/GenBank/DDBJ whole genome shotgun (WGS) entry which is preliminary data.</text>
</comment>
<feature type="signal peptide" evidence="1">
    <location>
        <begin position="1"/>
        <end position="23"/>
    </location>
</feature>
<name>A0A4Q1JKH3_9BACT</name>
<dbReference type="AlphaFoldDB" id="A0A4Q1JKH3"/>
<protein>
    <submittedName>
        <fullName evidence="2">Uncharacterized protein</fullName>
    </submittedName>
</protein>
<feature type="chain" id="PRO_5020522544" evidence="1">
    <location>
        <begin position="24"/>
        <end position="298"/>
    </location>
</feature>
<evidence type="ECO:0000313" key="2">
    <source>
        <dbReference type="EMBL" id="RXQ93023.1"/>
    </source>
</evidence>
<sequence length="298" mass="34070">MLRLSIRLSYLLIFLSFNFVSTASQNKTKTGTPNVQELVVNTQSLKKVKNIFYNVPSPVEVTNIIQKMNLPYYPDLLNPSTNSENYLTQANKALNMGVYGADLSYIRIYEQYQDAARFLVVVKKFTRQLGIPEEGERVIAKRLEKNIQNQDSLLNIITETFTDSDSYLKENRRGSTAALIIFGGWIETLYLATNIIDMNSPQDEMTKLIVEQRYSVKNLLALMKQFSDEKRVQDFLPDLILLNEKFKEIGQVKSGKAKLVSKKGKAVIGNKVKLNLPPHILKDVKTINDRIRTRITEL</sequence>
<proteinExistence type="predicted"/>
<dbReference type="RefSeq" id="WP_129254754.1">
    <property type="nucleotide sequence ID" value="NZ_SAXA01000009.1"/>
</dbReference>
<dbReference type="EMBL" id="SAXA01000009">
    <property type="protein sequence ID" value="RXQ93023.1"/>
    <property type="molecule type" value="Genomic_DNA"/>
</dbReference>
<organism evidence="2 3">
    <name type="scientific">Ancylomarina salipaludis</name>
    <dbReference type="NCBI Taxonomy" id="2501299"/>
    <lineage>
        <taxon>Bacteria</taxon>
        <taxon>Pseudomonadati</taxon>
        <taxon>Bacteroidota</taxon>
        <taxon>Bacteroidia</taxon>
        <taxon>Marinilabiliales</taxon>
        <taxon>Marinifilaceae</taxon>
        <taxon>Ancylomarina</taxon>
    </lineage>
</organism>
<dbReference type="OrthoDB" id="1116284at2"/>
<reference evidence="2 3" key="1">
    <citation type="submission" date="2019-01" db="EMBL/GenBank/DDBJ databases">
        <title>Ancylomarina salipaludis sp. nov., isolated from a salt marsh.</title>
        <authorList>
            <person name="Yoon J.-H."/>
        </authorList>
    </citation>
    <scope>NUCLEOTIDE SEQUENCE [LARGE SCALE GENOMIC DNA]</scope>
    <source>
        <strain evidence="2 3">SHSM-M15</strain>
    </source>
</reference>
<evidence type="ECO:0000313" key="3">
    <source>
        <dbReference type="Proteomes" id="UP000289703"/>
    </source>
</evidence>
<keyword evidence="1" id="KW-0732">Signal</keyword>
<gene>
    <name evidence="2" type="ORF">EO244_11165</name>
</gene>